<protein>
    <recommendedName>
        <fullName evidence="2">Carboxylesterase type B domain-containing protein</fullName>
    </recommendedName>
</protein>
<dbReference type="Proteomes" id="UP000094043">
    <property type="component" value="Chromosome 8"/>
</dbReference>
<dbReference type="InterPro" id="IPR029058">
    <property type="entry name" value="AB_hydrolase_fold"/>
</dbReference>
<name>A0AAJ8JYM7_9TREE</name>
<feature type="chain" id="PRO_5042477481" description="Carboxylesterase type B domain-containing protein" evidence="1">
    <location>
        <begin position="21"/>
        <end position="493"/>
    </location>
</feature>
<gene>
    <name evidence="3" type="ORF">L203_105971</name>
</gene>
<reference evidence="3" key="2">
    <citation type="journal article" date="2022" name="Elife">
        <title>Obligate sexual reproduction of a homothallic fungus closely related to the Cryptococcus pathogenic species complex.</title>
        <authorList>
            <person name="Passer A.R."/>
            <person name="Clancey S.A."/>
            <person name="Shea T."/>
            <person name="David-Palma M."/>
            <person name="Averette A.F."/>
            <person name="Boekhout T."/>
            <person name="Porcel B.M."/>
            <person name="Nowrousian M."/>
            <person name="Cuomo C.A."/>
            <person name="Sun S."/>
            <person name="Heitman J."/>
            <person name="Coelho M.A."/>
        </authorList>
    </citation>
    <scope>NUCLEOTIDE SEQUENCE</scope>
    <source>
        <strain evidence="3">CBS 7841</strain>
    </source>
</reference>
<dbReference type="Pfam" id="PF00135">
    <property type="entry name" value="COesterase"/>
    <property type="match status" value="1"/>
</dbReference>
<reference evidence="3" key="3">
    <citation type="submission" date="2024-01" db="EMBL/GenBank/DDBJ databases">
        <authorList>
            <person name="Coelho M.A."/>
            <person name="David-Palma M."/>
            <person name="Shea T."/>
            <person name="Sun S."/>
            <person name="Cuomo C.A."/>
            <person name="Heitman J."/>
        </authorList>
    </citation>
    <scope>NUCLEOTIDE SEQUENCE</scope>
    <source>
        <strain evidence="3">CBS 7841</strain>
    </source>
</reference>
<evidence type="ECO:0000313" key="3">
    <source>
        <dbReference type="EMBL" id="WVN90729.1"/>
    </source>
</evidence>
<dbReference type="Gene3D" id="3.40.50.1820">
    <property type="entry name" value="alpha/beta hydrolase"/>
    <property type="match status" value="1"/>
</dbReference>
<dbReference type="PANTHER" id="PTHR45570:SF1">
    <property type="entry name" value="CARBOXYLIC ESTER HYDROLASE"/>
    <property type="match status" value="1"/>
</dbReference>
<reference evidence="3" key="1">
    <citation type="submission" date="2016-06" db="EMBL/GenBank/DDBJ databases">
        <authorList>
            <person name="Cuomo C."/>
            <person name="Litvintseva A."/>
            <person name="Heitman J."/>
            <person name="Chen Y."/>
            <person name="Sun S."/>
            <person name="Springer D."/>
            <person name="Dromer F."/>
            <person name="Young S."/>
            <person name="Zeng Q."/>
            <person name="Chapman S."/>
            <person name="Gujja S."/>
            <person name="Saif S."/>
            <person name="Birren B."/>
        </authorList>
    </citation>
    <scope>NUCLEOTIDE SEQUENCE</scope>
    <source>
        <strain evidence="3">CBS 7841</strain>
    </source>
</reference>
<keyword evidence="1" id="KW-0732">Signal</keyword>
<dbReference type="EMBL" id="CP143791">
    <property type="protein sequence ID" value="WVN90729.1"/>
    <property type="molecule type" value="Genomic_DNA"/>
</dbReference>
<accession>A0AAJ8JYM7</accession>
<dbReference type="SUPFAM" id="SSF53474">
    <property type="entry name" value="alpha/beta-Hydrolases"/>
    <property type="match status" value="1"/>
</dbReference>
<organism evidence="3 4">
    <name type="scientific">Cryptococcus depauperatus CBS 7841</name>
    <dbReference type="NCBI Taxonomy" id="1295531"/>
    <lineage>
        <taxon>Eukaryota</taxon>
        <taxon>Fungi</taxon>
        <taxon>Dikarya</taxon>
        <taxon>Basidiomycota</taxon>
        <taxon>Agaricomycotina</taxon>
        <taxon>Tremellomycetes</taxon>
        <taxon>Tremellales</taxon>
        <taxon>Cryptococcaceae</taxon>
        <taxon>Cryptococcus</taxon>
    </lineage>
</organism>
<sequence>MRVAIALFAILSVFALLGQALVVSLGTANGCVLSQSGKDVVGYQTKDDACRYTLRYAQAGRWEDPVITTNTTGQPSDSLPPSCPQTPGSIVAGHAQSEDCLFATIYVPHGKAPSGGWSTFVWIHGGSFIEGGIAAPGLDGSKLATGGNVIVILIQYRLGVLGLLPPALSSTAADPNLALKDVIVALKAIHKYISQIGGNKRKITVGGQSTGATIIRALLGVPKATGLFRGAILHSDPMTYGFASQNITEQIQAAFFSKKPWSNCSTLDCMKAISLPTLITAQDTLFNTVIYDIGGIPASQPVRPTFHTDTLPQDPTDQLFNNPSSLTYPPSSIPLLLTTTKNEGGSAVGSIFSAPVTLSNDTYYAIAAKLNGAGRAAAIINSPYYALPPANHSSMDYGPSGDTFREVFEKAVTQGVWTCPNRDVAQSWQQSGGHVWVGEWTQGITYPENELISYCHKSGIVCHQDDIYATFGTAPSSTVNVSSLVSSPPIQPR</sequence>
<dbReference type="RefSeq" id="XP_066071429.1">
    <property type="nucleotide sequence ID" value="XM_066215332.1"/>
</dbReference>
<proteinExistence type="predicted"/>
<feature type="domain" description="Carboxylesterase type B" evidence="2">
    <location>
        <begin position="55"/>
        <end position="478"/>
    </location>
</feature>
<feature type="signal peptide" evidence="1">
    <location>
        <begin position="1"/>
        <end position="20"/>
    </location>
</feature>
<evidence type="ECO:0000313" key="4">
    <source>
        <dbReference type="Proteomes" id="UP000094043"/>
    </source>
</evidence>
<dbReference type="PANTHER" id="PTHR45570">
    <property type="entry name" value="CARBOXYLIC ESTER HYDROLASE"/>
    <property type="match status" value="1"/>
</dbReference>
<evidence type="ECO:0000259" key="2">
    <source>
        <dbReference type="Pfam" id="PF00135"/>
    </source>
</evidence>
<dbReference type="InterPro" id="IPR002018">
    <property type="entry name" value="CarbesteraseB"/>
</dbReference>
<dbReference type="GeneID" id="91090179"/>
<dbReference type="KEGG" id="cdep:91090179"/>
<evidence type="ECO:0000256" key="1">
    <source>
        <dbReference type="SAM" id="SignalP"/>
    </source>
</evidence>
<dbReference type="AlphaFoldDB" id="A0AAJ8JYM7"/>
<keyword evidence="4" id="KW-1185">Reference proteome</keyword>